<gene>
    <name evidence="1" type="ORF">L195_g056261</name>
</gene>
<comment type="caution">
    <text evidence="1">The sequence shown here is derived from an EMBL/GenBank/DDBJ whole genome shotgun (WGS) entry which is preliminary data.</text>
</comment>
<dbReference type="Proteomes" id="UP000236291">
    <property type="component" value="Unassembled WGS sequence"/>
</dbReference>
<protein>
    <submittedName>
        <fullName evidence="1">Uncharacterized protein</fullName>
    </submittedName>
</protein>
<dbReference type="EMBL" id="ASHM01105889">
    <property type="protein sequence ID" value="PNX68604.1"/>
    <property type="molecule type" value="Genomic_DNA"/>
</dbReference>
<accession>A0A2K3KQP4</accession>
<evidence type="ECO:0000313" key="2">
    <source>
        <dbReference type="Proteomes" id="UP000236291"/>
    </source>
</evidence>
<evidence type="ECO:0000313" key="1">
    <source>
        <dbReference type="EMBL" id="PNX68604.1"/>
    </source>
</evidence>
<name>A0A2K3KQP4_TRIPR</name>
<reference evidence="1 2" key="2">
    <citation type="journal article" date="2017" name="Front. Plant Sci.">
        <title>Gene Classification and Mining of Molecular Markers Useful in Red Clover (Trifolium pratense) Breeding.</title>
        <authorList>
            <person name="Istvanek J."/>
            <person name="Dluhosova J."/>
            <person name="Dluhos P."/>
            <person name="Patkova L."/>
            <person name="Nedelnik J."/>
            <person name="Repkova J."/>
        </authorList>
    </citation>
    <scope>NUCLEOTIDE SEQUENCE [LARGE SCALE GENOMIC DNA]</scope>
    <source>
        <strain evidence="2">cv. Tatra</strain>
        <tissue evidence="1">Young leaves</tissue>
    </source>
</reference>
<reference evidence="1 2" key="1">
    <citation type="journal article" date="2014" name="Am. J. Bot.">
        <title>Genome assembly and annotation for red clover (Trifolium pratense; Fabaceae).</title>
        <authorList>
            <person name="Istvanek J."/>
            <person name="Jaros M."/>
            <person name="Krenek A."/>
            <person name="Repkova J."/>
        </authorList>
    </citation>
    <scope>NUCLEOTIDE SEQUENCE [LARGE SCALE GENOMIC DNA]</scope>
    <source>
        <strain evidence="2">cv. Tatra</strain>
        <tissue evidence="1">Young leaves</tissue>
    </source>
</reference>
<feature type="non-terminal residue" evidence="1">
    <location>
        <position position="28"/>
    </location>
</feature>
<sequence>MCDCAGAKLLMAPVEAEGGCVTAGAPTL</sequence>
<proteinExistence type="predicted"/>
<dbReference type="AlphaFoldDB" id="A0A2K3KQP4"/>
<organism evidence="1 2">
    <name type="scientific">Trifolium pratense</name>
    <name type="common">Red clover</name>
    <dbReference type="NCBI Taxonomy" id="57577"/>
    <lineage>
        <taxon>Eukaryota</taxon>
        <taxon>Viridiplantae</taxon>
        <taxon>Streptophyta</taxon>
        <taxon>Embryophyta</taxon>
        <taxon>Tracheophyta</taxon>
        <taxon>Spermatophyta</taxon>
        <taxon>Magnoliopsida</taxon>
        <taxon>eudicotyledons</taxon>
        <taxon>Gunneridae</taxon>
        <taxon>Pentapetalae</taxon>
        <taxon>rosids</taxon>
        <taxon>fabids</taxon>
        <taxon>Fabales</taxon>
        <taxon>Fabaceae</taxon>
        <taxon>Papilionoideae</taxon>
        <taxon>50 kb inversion clade</taxon>
        <taxon>NPAAA clade</taxon>
        <taxon>Hologalegina</taxon>
        <taxon>IRL clade</taxon>
        <taxon>Trifolieae</taxon>
        <taxon>Trifolium</taxon>
    </lineage>
</organism>